<evidence type="ECO:0000313" key="2">
    <source>
        <dbReference type="Proteomes" id="UP000692954"/>
    </source>
</evidence>
<sequence>MQSLESNKIINSQIRQSLQINYKNVFELQYKNPLQFYVQIKNNESGYYENNINNQITPGERINKQFKHYKILIKINNEMQMQIINQLNNLQFNNRFIVLMINSHCQLIGYIFKSTNNKQINNSKYKLFFCQNGLLEQVINNTNQNLV</sequence>
<reference evidence="1" key="1">
    <citation type="submission" date="2021-01" db="EMBL/GenBank/DDBJ databases">
        <authorList>
            <consortium name="Genoscope - CEA"/>
            <person name="William W."/>
        </authorList>
    </citation>
    <scope>NUCLEOTIDE SEQUENCE</scope>
</reference>
<dbReference type="AlphaFoldDB" id="A0A8S1RRC9"/>
<name>A0A8S1RRC9_9CILI</name>
<dbReference type="EMBL" id="CAJJDN010000265">
    <property type="protein sequence ID" value="CAD8130137.1"/>
    <property type="molecule type" value="Genomic_DNA"/>
</dbReference>
<gene>
    <name evidence="1" type="ORF">PSON_ATCC_30995.1.T2650008</name>
</gene>
<keyword evidence="2" id="KW-1185">Reference proteome</keyword>
<protein>
    <submittedName>
        <fullName evidence="1">Uncharacterized protein</fullName>
    </submittedName>
</protein>
<comment type="caution">
    <text evidence="1">The sequence shown here is derived from an EMBL/GenBank/DDBJ whole genome shotgun (WGS) entry which is preliminary data.</text>
</comment>
<evidence type="ECO:0000313" key="1">
    <source>
        <dbReference type="EMBL" id="CAD8130137.1"/>
    </source>
</evidence>
<organism evidence="1 2">
    <name type="scientific">Paramecium sonneborni</name>
    <dbReference type="NCBI Taxonomy" id="65129"/>
    <lineage>
        <taxon>Eukaryota</taxon>
        <taxon>Sar</taxon>
        <taxon>Alveolata</taxon>
        <taxon>Ciliophora</taxon>
        <taxon>Intramacronucleata</taxon>
        <taxon>Oligohymenophorea</taxon>
        <taxon>Peniculida</taxon>
        <taxon>Parameciidae</taxon>
        <taxon>Paramecium</taxon>
    </lineage>
</organism>
<accession>A0A8S1RRC9</accession>
<proteinExistence type="predicted"/>
<dbReference type="Proteomes" id="UP000692954">
    <property type="component" value="Unassembled WGS sequence"/>
</dbReference>